<reference evidence="4 5" key="1">
    <citation type="submission" date="2019-07" db="EMBL/GenBank/DDBJ databases">
        <title>De Novo Assembly of kiwifruit Actinidia rufa.</title>
        <authorList>
            <person name="Sugita-Konishi S."/>
            <person name="Sato K."/>
            <person name="Mori E."/>
            <person name="Abe Y."/>
            <person name="Kisaki G."/>
            <person name="Hamano K."/>
            <person name="Suezawa K."/>
            <person name="Otani M."/>
            <person name="Fukuda T."/>
            <person name="Manabe T."/>
            <person name="Gomi K."/>
            <person name="Tabuchi M."/>
            <person name="Akimitsu K."/>
            <person name="Kataoka I."/>
        </authorList>
    </citation>
    <scope>NUCLEOTIDE SEQUENCE [LARGE SCALE GENOMIC DNA]</scope>
    <source>
        <strain evidence="5">cv. Fuchu</strain>
    </source>
</reference>
<dbReference type="GO" id="GO:0009813">
    <property type="term" value="P:flavonoid biosynthetic process"/>
    <property type="evidence" value="ECO:0007669"/>
    <property type="project" value="UniProtKB-KW"/>
</dbReference>
<dbReference type="SUPFAM" id="SSF53756">
    <property type="entry name" value="UDP-Glycosyltransferase/glycogen phosphorylase"/>
    <property type="match status" value="1"/>
</dbReference>
<evidence type="ECO:0000313" key="4">
    <source>
        <dbReference type="EMBL" id="GFY86909.1"/>
    </source>
</evidence>
<dbReference type="EMBL" id="BJWL01000005">
    <property type="protein sequence ID" value="GFY86909.1"/>
    <property type="molecule type" value="Genomic_DNA"/>
</dbReference>
<name>A0A7J0ELS3_9ERIC</name>
<accession>A0A7J0ELS3</accession>
<sequence length="250" mass="28213">MFLGWTLYLRIRRYVFSPSRALALSVIYSLWRDLPERDDITDEDTPISFPEIPNSPIYPWSKLSTVYRSYVEGDPASEFIKDGRELGHDRVWAVGPLLHPNDASAERGGSSSGLTRDVMTWLDKCEDRSVVYVCFGSQAVLTNKQMEELGLGLEKSGVRFLCIKEPTKGQVEGEWSLVPSGFEDRVAGKGLVVRGWAPQVLILRHRVIGAFLTHCGWNSVLEAIVYGGVPMLSWPWGLTSLQMQLCWWMS</sequence>
<dbReference type="AlphaFoldDB" id="A0A7J0ELS3"/>
<dbReference type="PANTHER" id="PTHR48047:SF8">
    <property type="entry name" value="FLAVONOL 3-O-GLUCOSYLTRANSFERASE UGT89B1"/>
    <property type="match status" value="1"/>
</dbReference>
<dbReference type="Pfam" id="PF00201">
    <property type="entry name" value="UDPGT"/>
    <property type="match status" value="1"/>
</dbReference>
<comment type="similarity">
    <text evidence="1">Belongs to the UDP-glycosyltransferase family.</text>
</comment>
<gene>
    <name evidence="4" type="ORF">Acr_05g0005480</name>
</gene>
<evidence type="ECO:0000256" key="1">
    <source>
        <dbReference type="ARBA" id="ARBA00009995"/>
    </source>
</evidence>
<dbReference type="Gene3D" id="3.40.50.2000">
    <property type="entry name" value="Glycogen Phosphorylase B"/>
    <property type="match status" value="2"/>
</dbReference>
<protein>
    <submittedName>
        <fullName evidence="4">UDP-glucosyl transferase 89B1</fullName>
    </submittedName>
</protein>
<organism evidence="4 5">
    <name type="scientific">Actinidia rufa</name>
    <dbReference type="NCBI Taxonomy" id="165716"/>
    <lineage>
        <taxon>Eukaryota</taxon>
        <taxon>Viridiplantae</taxon>
        <taxon>Streptophyta</taxon>
        <taxon>Embryophyta</taxon>
        <taxon>Tracheophyta</taxon>
        <taxon>Spermatophyta</taxon>
        <taxon>Magnoliopsida</taxon>
        <taxon>eudicotyledons</taxon>
        <taxon>Gunneridae</taxon>
        <taxon>Pentapetalae</taxon>
        <taxon>asterids</taxon>
        <taxon>Ericales</taxon>
        <taxon>Actinidiaceae</taxon>
        <taxon>Actinidia</taxon>
    </lineage>
</organism>
<dbReference type="OrthoDB" id="5835829at2759"/>
<keyword evidence="2 4" id="KW-0808">Transferase</keyword>
<dbReference type="InterPro" id="IPR002213">
    <property type="entry name" value="UDP_glucos_trans"/>
</dbReference>
<dbReference type="FunFam" id="3.40.50.2000:FF:000056">
    <property type="entry name" value="Glycosyltransferase"/>
    <property type="match status" value="1"/>
</dbReference>
<dbReference type="GO" id="GO:0035251">
    <property type="term" value="F:UDP-glucosyltransferase activity"/>
    <property type="evidence" value="ECO:0007669"/>
    <property type="project" value="TreeGrafter"/>
</dbReference>
<keyword evidence="5" id="KW-1185">Reference proteome</keyword>
<dbReference type="CDD" id="cd03784">
    <property type="entry name" value="GT1_Gtf-like"/>
    <property type="match status" value="1"/>
</dbReference>
<evidence type="ECO:0000256" key="2">
    <source>
        <dbReference type="ARBA" id="ARBA00022679"/>
    </source>
</evidence>
<comment type="caution">
    <text evidence="4">The sequence shown here is derived from an EMBL/GenBank/DDBJ whole genome shotgun (WGS) entry which is preliminary data.</text>
</comment>
<evidence type="ECO:0000313" key="5">
    <source>
        <dbReference type="Proteomes" id="UP000585474"/>
    </source>
</evidence>
<dbReference type="Proteomes" id="UP000585474">
    <property type="component" value="Unassembled WGS sequence"/>
</dbReference>
<keyword evidence="3" id="KW-0284">Flavonoid biosynthesis</keyword>
<dbReference type="PANTHER" id="PTHR48047">
    <property type="entry name" value="GLYCOSYLTRANSFERASE"/>
    <property type="match status" value="1"/>
</dbReference>
<proteinExistence type="inferred from homology"/>
<evidence type="ECO:0000256" key="3">
    <source>
        <dbReference type="ARBA" id="ARBA00023241"/>
    </source>
</evidence>